<dbReference type="Proteomes" id="UP001499988">
    <property type="component" value="Unassembled WGS sequence"/>
</dbReference>
<dbReference type="Pfam" id="PF00005">
    <property type="entry name" value="ABC_tran"/>
    <property type="match status" value="2"/>
</dbReference>
<evidence type="ECO:0000256" key="3">
    <source>
        <dbReference type="ARBA" id="ARBA00022448"/>
    </source>
</evidence>
<dbReference type="SMART" id="SM00382">
    <property type="entry name" value="AAA"/>
    <property type="match status" value="2"/>
</dbReference>
<dbReference type="PROSITE" id="PS50893">
    <property type="entry name" value="ABC_TRANSPORTER_2"/>
    <property type="match status" value="2"/>
</dbReference>
<dbReference type="GO" id="GO:0005524">
    <property type="term" value="F:ATP binding"/>
    <property type="evidence" value="ECO:0007669"/>
    <property type="project" value="UniProtKB-KW"/>
</dbReference>
<keyword evidence="3" id="KW-0813">Transport</keyword>
<feature type="domain" description="ABC transporter" evidence="8">
    <location>
        <begin position="3"/>
        <end position="241"/>
    </location>
</feature>
<dbReference type="SUPFAM" id="SSF52540">
    <property type="entry name" value="P-loop containing nucleoside triphosphate hydrolases"/>
    <property type="match status" value="2"/>
</dbReference>
<evidence type="ECO:0000313" key="10">
    <source>
        <dbReference type="Proteomes" id="UP001499988"/>
    </source>
</evidence>
<name>A0ABP9F650_9GAMM</name>
<evidence type="ECO:0000259" key="8">
    <source>
        <dbReference type="PROSITE" id="PS50893"/>
    </source>
</evidence>
<evidence type="ECO:0000256" key="4">
    <source>
        <dbReference type="ARBA" id="ARBA00022475"/>
    </source>
</evidence>
<dbReference type="EMBL" id="BAABJZ010000091">
    <property type="protein sequence ID" value="GAA4893606.1"/>
    <property type="molecule type" value="Genomic_DNA"/>
</dbReference>
<dbReference type="InterPro" id="IPR003439">
    <property type="entry name" value="ABC_transporter-like_ATP-bd"/>
</dbReference>
<dbReference type="PANTHER" id="PTHR43297:SF7">
    <property type="entry name" value="D,D-DIPEPTIDE TRANSPORT ATP-BINDING PROTEIN DDPD-RELATED"/>
    <property type="match status" value="1"/>
</dbReference>
<accession>A0ABP9F650</accession>
<proteinExistence type="inferred from homology"/>
<dbReference type="InterPro" id="IPR017871">
    <property type="entry name" value="ABC_transporter-like_CS"/>
</dbReference>
<dbReference type="Gene3D" id="3.40.50.300">
    <property type="entry name" value="P-loop containing nucleotide triphosphate hydrolases"/>
    <property type="match status" value="2"/>
</dbReference>
<comment type="subcellular location">
    <subcellularLocation>
        <location evidence="1">Cell inner membrane</location>
        <topology evidence="1">Peripheral membrane protein</topology>
    </subcellularLocation>
</comment>
<evidence type="ECO:0000313" key="9">
    <source>
        <dbReference type="EMBL" id="GAA4893606.1"/>
    </source>
</evidence>
<protein>
    <submittedName>
        <fullName evidence="9">ABC transporter ATP-binding protein</fullName>
    </submittedName>
</protein>
<gene>
    <name evidence="9" type="ORF">GCM10023333_28470</name>
</gene>
<comment type="similarity">
    <text evidence="2">Belongs to the ABC transporter superfamily.</text>
</comment>
<evidence type="ECO:0000256" key="5">
    <source>
        <dbReference type="ARBA" id="ARBA00022741"/>
    </source>
</evidence>
<dbReference type="PANTHER" id="PTHR43297">
    <property type="entry name" value="OLIGOPEPTIDE TRANSPORT ATP-BINDING PROTEIN APPD"/>
    <property type="match status" value="1"/>
</dbReference>
<evidence type="ECO:0000256" key="6">
    <source>
        <dbReference type="ARBA" id="ARBA00022840"/>
    </source>
</evidence>
<keyword evidence="10" id="KW-1185">Reference proteome</keyword>
<dbReference type="InterPro" id="IPR050388">
    <property type="entry name" value="ABC_Ni/Peptide_Import"/>
</dbReference>
<dbReference type="InterPro" id="IPR003593">
    <property type="entry name" value="AAA+_ATPase"/>
</dbReference>
<feature type="domain" description="ABC transporter" evidence="8">
    <location>
        <begin position="261"/>
        <end position="476"/>
    </location>
</feature>
<dbReference type="RefSeq" id="WP_345336093.1">
    <property type="nucleotide sequence ID" value="NZ_BAABJZ010000091.1"/>
</dbReference>
<keyword evidence="7" id="KW-0472">Membrane</keyword>
<dbReference type="PROSITE" id="PS00211">
    <property type="entry name" value="ABC_TRANSPORTER_1"/>
    <property type="match status" value="1"/>
</dbReference>
<keyword evidence="5" id="KW-0547">Nucleotide-binding</keyword>
<keyword evidence="6 9" id="KW-0067">ATP-binding</keyword>
<keyword evidence="4" id="KW-1003">Cell membrane</keyword>
<organism evidence="9 10">
    <name type="scientific">Ferrimonas pelagia</name>
    <dbReference type="NCBI Taxonomy" id="1177826"/>
    <lineage>
        <taxon>Bacteria</taxon>
        <taxon>Pseudomonadati</taxon>
        <taxon>Pseudomonadota</taxon>
        <taxon>Gammaproteobacteria</taxon>
        <taxon>Alteromonadales</taxon>
        <taxon>Ferrimonadaceae</taxon>
        <taxon>Ferrimonas</taxon>
    </lineage>
</organism>
<evidence type="ECO:0000256" key="1">
    <source>
        <dbReference type="ARBA" id="ARBA00004417"/>
    </source>
</evidence>
<reference evidence="10" key="1">
    <citation type="journal article" date="2019" name="Int. J. Syst. Evol. Microbiol.">
        <title>The Global Catalogue of Microorganisms (GCM) 10K type strain sequencing project: providing services to taxonomists for standard genome sequencing and annotation.</title>
        <authorList>
            <consortium name="The Broad Institute Genomics Platform"/>
            <consortium name="The Broad Institute Genome Sequencing Center for Infectious Disease"/>
            <person name="Wu L."/>
            <person name="Ma J."/>
        </authorList>
    </citation>
    <scope>NUCLEOTIDE SEQUENCE [LARGE SCALE GENOMIC DNA]</scope>
    <source>
        <strain evidence="10">JCM 18401</strain>
    </source>
</reference>
<evidence type="ECO:0000256" key="2">
    <source>
        <dbReference type="ARBA" id="ARBA00005417"/>
    </source>
</evidence>
<comment type="caution">
    <text evidence="9">The sequence shown here is derived from an EMBL/GenBank/DDBJ whole genome shotgun (WGS) entry which is preliminary data.</text>
</comment>
<evidence type="ECO:0000256" key="7">
    <source>
        <dbReference type="ARBA" id="ARBA00023136"/>
    </source>
</evidence>
<sequence>MIINIENLFIRSEDQILVENLSLTVQSGRPMTILGETGSGKSLLANAIVGILPTGLSQEGLISLFGRADLSLAERQALWGREIAVLPQEPWLALNPIMPLQEQVREVGELVMGQSDDQSRRRSTSLLHKLGLAKDHAKIPSQLSGGMAQRGAFAAATYAGAQLLIADEPTKGLDASRRDQIGAMLKQHGQQGALLTITHDVQLAAQIGGDIMVMRQGQVLEQGSAQEVLNAPKSDYAKALINAQSDRWPLRAQRPTGENQLIVRGLSKQRGGKTLFRDWDFEVRRGEVLGLCGDSGCGKSTLADLLLGLVKADSGQIKATVPFGPQQCLKLYQDPPSAFAPGVTLGQLLEDLIRLHKLDRQPIGPLMQQLKLDPGLLARSASGVSGGELQRFAILRALLMQPKLLVADEPTSRLDPITAREVTELLVDAARSSGCTLLLISHDSGAMQRVCDRILQFTPDRPLLSEPLLGARAQQCA</sequence>
<dbReference type="InterPro" id="IPR027417">
    <property type="entry name" value="P-loop_NTPase"/>
</dbReference>